<dbReference type="EMBL" id="CP093379">
    <property type="protein sequence ID" value="UNM95006.1"/>
    <property type="molecule type" value="Genomic_DNA"/>
</dbReference>
<keyword evidence="3" id="KW-1185">Reference proteome</keyword>
<accession>A0ABY3WWL8</accession>
<gene>
    <name evidence="2" type="ORF">MMG00_07080</name>
</gene>
<dbReference type="SUPFAM" id="SSF49401">
    <property type="entry name" value="Bacterial adhesins"/>
    <property type="match status" value="1"/>
</dbReference>
<proteinExistence type="predicted"/>
<keyword evidence="1" id="KW-0732">Signal</keyword>
<dbReference type="InterPro" id="IPR008966">
    <property type="entry name" value="Adhesion_dom_sf"/>
</dbReference>
<evidence type="ECO:0000313" key="2">
    <source>
        <dbReference type="EMBL" id="UNM95006.1"/>
    </source>
</evidence>
<feature type="signal peptide" evidence="1">
    <location>
        <begin position="1"/>
        <end position="21"/>
    </location>
</feature>
<dbReference type="RefSeq" id="WP_242146826.1">
    <property type="nucleotide sequence ID" value="NZ_CP093379.1"/>
</dbReference>
<evidence type="ECO:0008006" key="4">
    <source>
        <dbReference type="Google" id="ProtNLM"/>
    </source>
</evidence>
<evidence type="ECO:0000313" key="3">
    <source>
        <dbReference type="Proteomes" id="UP000829542"/>
    </source>
</evidence>
<protein>
    <recommendedName>
        <fullName evidence="4">Fimbrial-type adhesion domain-containing protein</fullName>
    </recommendedName>
</protein>
<dbReference type="Gene3D" id="2.60.40.1090">
    <property type="entry name" value="Fimbrial-type adhesion domain"/>
    <property type="match status" value="1"/>
</dbReference>
<organism evidence="2 3">
    <name type="scientific">Ignatzschineria rhizosphaerae</name>
    <dbReference type="NCBI Taxonomy" id="2923279"/>
    <lineage>
        <taxon>Bacteria</taxon>
        <taxon>Pseudomonadati</taxon>
        <taxon>Pseudomonadota</taxon>
        <taxon>Gammaproteobacteria</taxon>
        <taxon>Cardiobacteriales</taxon>
        <taxon>Ignatzschineriaceae</taxon>
        <taxon>Ignatzschineria</taxon>
    </lineage>
</organism>
<sequence length="329" mass="37134">MKYLLSSIILTLIAIMQNAYAKCEIVSGDAGQNEYYFRWEQNAPSTTEVLIFTVKCTGTTGTLITLRSSLDPFLVSDIKKLSNEIKASEKNLQVSLQITQIEGNTYPGGKYTWDFVNDRFIADGSTATSTFVREKGTYRIIIENNNAVLTGSGKTSNRWNFSSQSLISFTDNGVVLPFRFRLQFSEDINPCKIDAFQIKTLPSDTISFGSLDLARLNSGQKFPQPFSIEVSRRPESECKDLIQPKITFYSDHPRKNPEELMIDNSGLLLMIRDHSNQPIPYDNKQLLGTLNVGEKKFSANYKAEIRKDPDNPVKIGEFSAIVRYIVEMK</sequence>
<feature type="chain" id="PRO_5046249836" description="Fimbrial-type adhesion domain-containing protein" evidence="1">
    <location>
        <begin position="22"/>
        <end position="329"/>
    </location>
</feature>
<dbReference type="Proteomes" id="UP000829542">
    <property type="component" value="Chromosome"/>
</dbReference>
<reference evidence="2 3" key="1">
    <citation type="submission" date="2022-03" db="EMBL/GenBank/DDBJ databases">
        <title>Ignatzschineria rhizosphaerae HR5S32.</title>
        <authorList>
            <person name="Sun J.Q."/>
            <person name="Feng J.Y."/>
        </authorList>
    </citation>
    <scope>NUCLEOTIDE SEQUENCE [LARGE SCALE GENOMIC DNA]</scope>
    <source>
        <strain evidence="2 3">HR5S32</strain>
    </source>
</reference>
<dbReference type="InterPro" id="IPR036937">
    <property type="entry name" value="Adhesion_dom_fimbrial_sf"/>
</dbReference>
<name>A0ABY3WWL8_9GAMM</name>
<evidence type="ECO:0000256" key="1">
    <source>
        <dbReference type="SAM" id="SignalP"/>
    </source>
</evidence>